<dbReference type="SUPFAM" id="SSF53659">
    <property type="entry name" value="Isocitrate/Isopropylmalate dehydrogenase-like"/>
    <property type="match status" value="1"/>
</dbReference>
<evidence type="ECO:0000313" key="11">
    <source>
        <dbReference type="EMBL" id="SDX06784.1"/>
    </source>
</evidence>
<keyword evidence="7 10" id="KW-1208">Phospholipid metabolism</keyword>
<dbReference type="Pfam" id="PF02504">
    <property type="entry name" value="FA_synthesis"/>
    <property type="match status" value="1"/>
</dbReference>
<comment type="subunit">
    <text evidence="9 10">Homodimer. Probably interacts with PlsY.</text>
</comment>
<protein>
    <recommendedName>
        <fullName evidence="8 10">Phosphate acyltransferase</fullName>
        <ecNumber evidence="8 10">2.3.1.274</ecNumber>
    </recommendedName>
    <alternativeName>
        <fullName evidence="10">Acyl-ACP phosphotransacylase</fullName>
    </alternativeName>
    <alternativeName>
        <fullName evidence="10">Acyl-[acyl-carrier-protein]--phosphate acyltransferase</fullName>
    </alternativeName>
    <alternativeName>
        <fullName evidence="10">Phosphate-acyl-ACP acyltransferase</fullName>
    </alternativeName>
</protein>
<evidence type="ECO:0000256" key="1">
    <source>
        <dbReference type="ARBA" id="ARBA00001232"/>
    </source>
</evidence>
<reference evidence="11 12" key="1">
    <citation type="submission" date="2016-10" db="EMBL/GenBank/DDBJ databases">
        <authorList>
            <person name="de Groot N.N."/>
        </authorList>
    </citation>
    <scope>NUCLEOTIDE SEQUENCE [LARGE SCALE GENOMIC DNA]</scope>
    <source>
        <strain evidence="11 12">DSM 23310</strain>
    </source>
</reference>
<sequence length="332" mass="35760">MKVIVDGMGGDNSPEAIVEGCVSAVKELGVSVIIVGNKEIIDTELSKYDFPDEAIDIINSTEIITNDDEPAFAIRRKKDSSMVIGLKALKEGIGDGFVSAGSTGALLAGGLFIVSRIDGIERAALASVYPTIRGISLLLDLGANVDCKPEYLKQFAIMGSIYSEKVLKVEAPRVGLVNIGTERGKGNQLVQKAYELIENSNLNFIGNVEARDIPAGVADVLVCDGFVGNIILKLTEGMAKSLFSSLKEEFNKTFQSKVGAILLRKQLMNFKGMLDYREYGGAPLLGLKKPVVKAHGSSDAFAIKNAIRQVKDFIEMDVINIIEDDINASRNK</sequence>
<proteinExistence type="inferred from homology"/>
<dbReference type="GO" id="GO:0043811">
    <property type="term" value="F:phosphate:acyl-[acyl carrier protein] acyltransferase activity"/>
    <property type="evidence" value="ECO:0007669"/>
    <property type="project" value="UniProtKB-UniRule"/>
</dbReference>
<evidence type="ECO:0000256" key="6">
    <source>
        <dbReference type="ARBA" id="ARBA00023209"/>
    </source>
</evidence>
<accession>A0A1H2YQ55</accession>
<dbReference type="EC" id="2.3.1.274" evidence="8 10"/>
<evidence type="ECO:0000256" key="4">
    <source>
        <dbReference type="ARBA" id="ARBA00022679"/>
    </source>
</evidence>
<comment type="catalytic activity">
    <reaction evidence="1 10">
        <text>a fatty acyl-[ACP] + phosphate = an acyl phosphate + holo-[ACP]</text>
        <dbReference type="Rhea" id="RHEA:42292"/>
        <dbReference type="Rhea" id="RHEA-COMP:9685"/>
        <dbReference type="Rhea" id="RHEA-COMP:14125"/>
        <dbReference type="ChEBI" id="CHEBI:43474"/>
        <dbReference type="ChEBI" id="CHEBI:59918"/>
        <dbReference type="ChEBI" id="CHEBI:64479"/>
        <dbReference type="ChEBI" id="CHEBI:138651"/>
        <dbReference type="EC" id="2.3.1.274"/>
    </reaction>
</comment>
<dbReference type="InterPro" id="IPR012281">
    <property type="entry name" value="Phospholipid_synth_PlsX-like"/>
</dbReference>
<keyword evidence="5 10" id="KW-0443">Lipid metabolism</keyword>
<gene>
    <name evidence="10" type="primary">plsX</name>
    <name evidence="11" type="ORF">SAMN05660923_01674</name>
</gene>
<comment type="function">
    <text evidence="10">Catalyzes the reversible formation of acyl-phosphate (acyl-PO(4)) from acyl-[acyl-carrier-protein] (acyl-ACP). This enzyme utilizes acyl-ACP as fatty acyl donor, but not acyl-CoA.</text>
</comment>
<keyword evidence="4 10" id="KW-0808">Transferase</keyword>
<dbReference type="NCBIfam" id="TIGR00182">
    <property type="entry name" value="plsX"/>
    <property type="match status" value="1"/>
</dbReference>
<evidence type="ECO:0000313" key="12">
    <source>
        <dbReference type="Proteomes" id="UP000198828"/>
    </source>
</evidence>
<keyword evidence="2 10" id="KW-0963">Cytoplasm</keyword>
<dbReference type="GO" id="GO:0005737">
    <property type="term" value="C:cytoplasm"/>
    <property type="evidence" value="ECO:0007669"/>
    <property type="project" value="UniProtKB-SubCell"/>
</dbReference>
<dbReference type="InterPro" id="IPR003664">
    <property type="entry name" value="FA_synthesis"/>
</dbReference>
<dbReference type="EMBL" id="FNNG01000006">
    <property type="protein sequence ID" value="SDX06784.1"/>
    <property type="molecule type" value="Genomic_DNA"/>
</dbReference>
<dbReference type="RefSeq" id="WP_093752691.1">
    <property type="nucleotide sequence ID" value="NZ_BSYN01000006.1"/>
</dbReference>
<evidence type="ECO:0000256" key="3">
    <source>
        <dbReference type="ARBA" id="ARBA00022516"/>
    </source>
</evidence>
<comment type="subcellular location">
    <subcellularLocation>
        <location evidence="10">Cytoplasm</location>
    </subcellularLocation>
    <text evidence="10">Associated with the membrane possibly through PlsY.</text>
</comment>
<dbReference type="Gene3D" id="3.40.718.10">
    <property type="entry name" value="Isopropylmalate Dehydrogenase"/>
    <property type="match status" value="1"/>
</dbReference>
<evidence type="ECO:0000256" key="8">
    <source>
        <dbReference type="ARBA" id="ARBA00024069"/>
    </source>
</evidence>
<dbReference type="GO" id="GO:0006633">
    <property type="term" value="P:fatty acid biosynthetic process"/>
    <property type="evidence" value="ECO:0007669"/>
    <property type="project" value="UniProtKB-UniRule"/>
</dbReference>
<evidence type="ECO:0000256" key="7">
    <source>
        <dbReference type="ARBA" id="ARBA00023264"/>
    </source>
</evidence>
<keyword evidence="6 10" id="KW-0594">Phospholipid biosynthesis</keyword>
<keyword evidence="3 10" id="KW-0444">Lipid biosynthesis</keyword>
<dbReference type="Proteomes" id="UP000198828">
    <property type="component" value="Unassembled WGS sequence"/>
</dbReference>
<organism evidence="11 12">
    <name type="scientific">Tepidimicrobium xylanilyticum</name>
    <dbReference type="NCBI Taxonomy" id="1123352"/>
    <lineage>
        <taxon>Bacteria</taxon>
        <taxon>Bacillati</taxon>
        <taxon>Bacillota</taxon>
        <taxon>Tissierellia</taxon>
        <taxon>Tissierellales</taxon>
        <taxon>Tepidimicrobiaceae</taxon>
        <taxon>Tepidimicrobium</taxon>
    </lineage>
</organism>
<dbReference type="PIRSF" id="PIRSF002465">
    <property type="entry name" value="Phsphlp_syn_PlsX"/>
    <property type="match status" value="1"/>
</dbReference>
<dbReference type="AlphaFoldDB" id="A0A1H2YQ55"/>
<dbReference type="OrthoDB" id="9806408at2"/>
<name>A0A1H2YQ55_9FIRM</name>
<comment type="pathway">
    <text evidence="10">Lipid metabolism; phospholipid metabolism.</text>
</comment>
<dbReference type="PANTHER" id="PTHR30100">
    <property type="entry name" value="FATTY ACID/PHOSPHOLIPID SYNTHESIS PROTEIN PLSX"/>
    <property type="match status" value="1"/>
</dbReference>
<dbReference type="UniPathway" id="UPA00085"/>
<dbReference type="PANTHER" id="PTHR30100:SF1">
    <property type="entry name" value="PHOSPHATE ACYLTRANSFERASE"/>
    <property type="match status" value="1"/>
</dbReference>
<comment type="similarity">
    <text evidence="10">Belongs to the PlsX family.</text>
</comment>
<keyword evidence="11" id="KW-0012">Acyltransferase</keyword>
<evidence type="ECO:0000256" key="9">
    <source>
        <dbReference type="ARBA" id="ARBA00046608"/>
    </source>
</evidence>
<dbReference type="GO" id="GO:0008654">
    <property type="term" value="P:phospholipid biosynthetic process"/>
    <property type="evidence" value="ECO:0007669"/>
    <property type="project" value="UniProtKB-KW"/>
</dbReference>
<dbReference type="HAMAP" id="MF_00019">
    <property type="entry name" value="PlsX"/>
    <property type="match status" value="1"/>
</dbReference>
<keyword evidence="12" id="KW-1185">Reference proteome</keyword>
<evidence type="ECO:0000256" key="5">
    <source>
        <dbReference type="ARBA" id="ARBA00023098"/>
    </source>
</evidence>
<evidence type="ECO:0000256" key="10">
    <source>
        <dbReference type="HAMAP-Rule" id="MF_00019"/>
    </source>
</evidence>
<evidence type="ECO:0000256" key="2">
    <source>
        <dbReference type="ARBA" id="ARBA00022490"/>
    </source>
</evidence>